<dbReference type="Pfam" id="PF13581">
    <property type="entry name" value="HATPase_c_2"/>
    <property type="match status" value="1"/>
</dbReference>
<protein>
    <recommendedName>
        <fullName evidence="2">Histidine kinase/HSP90-like ATPase domain-containing protein</fullName>
    </recommendedName>
</protein>
<dbReference type="Gene3D" id="3.30.565.10">
    <property type="entry name" value="Histidine kinase-like ATPase, C-terminal domain"/>
    <property type="match status" value="1"/>
</dbReference>
<name>A0ABP5P359_9ACTN</name>
<evidence type="ECO:0000313" key="3">
    <source>
        <dbReference type="EMBL" id="GAA2204920.1"/>
    </source>
</evidence>
<evidence type="ECO:0000256" key="1">
    <source>
        <dbReference type="ARBA" id="ARBA00022527"/>
    </source>
</evidence>
<accession>A0ABP5P359</accession>
<dbReference type="EMBL" id="BAAAQX010000001">
    <property type="protein sequence ID" value="GAA2204920.1"/>
    <property type="molecule type" value="Genomic_DNA"/>
</dbReference>
<dbReference type="InterPro" id="IPR036890">
    <property type="entry name" value="HATPase_C_sf"/>
</dbReference>
<keyword evidence="1" id="KW-0418">Kinase</keyword>
<comment type="caution">
    <text evidence="3">The sequence shown here is derived from an EMBL/GenBank/DDBJ whole genome shotgun (WGS) entry which is preliminary data.</text>
</comment>
<dbReference type="InterPro" id="IPR003594">
    <property type="entry name" value="HATPase_dom"/>
</dbReference>
<keyword evidence="1" id="KW-0808">Transferase</keyword>
<evidence type="ECO:0000313" key="4">
    <source>
        <dbReference type="Proteomes" id="UP001499843"/>
    </source>
</evidence>
<dbReference type="CDD" id="cd16936">
    <property type="entry name" value="HATPase_RsbW-like"/>
    <property type="match status" value="1"/>
</dbReference>
<sequence length="151" mass="17086">MIVGNVATIGTDMRCVGERRFPGRPENVRDVRSFAAHLLAKELPGAAADGALLYDVRLLVSELSANAIEHTFSGRRRRGSFHVRVWLGEDRIRCEVRDQGWWSGPQLRHEPRQASGRGLQLVAAMARWGVRRHWFGRIVWFEMPLAKGCLA</sequence>
<dbReference type="InterPro" id="IPR050267">
    <property type="entry name" value="Anti-sigma-factor_SerPK"/>
</dbReference>
<dbReference type="Proteomes" id="UP001499843">
    <property type="component" value="Unassembled WGS sequence"/>
</dbReference>
<feature type="domain" description="Histidine kinase/HSP90-like ATPase" evidence="2">
    <location>
        <begin position="21"/>
        <end position="126"/>
    </location>
</feature>
<dbReference type="PANTHER" id="PTHR35526">
    <property type="entry name" value="ANTI-SIGMA-F FACTOR RSBW-RELATED"/>
    <property type="match status" value="1"/>
</dbReference>
<evidence type="ECO:0000259" key="2">
    <source>
        <dbReference type="Pfam" id="PF13581"/>
    </source>
</evidence>
<gene>
    <name evidence="3" type="ORF">GCM10009850_006130</name>
</gene>
<proteinExistence type="predicted"/>
<dbReference type="PANTHER" id="PTHR35526:SF3">
    <property type="entry name" value="ANTI-SIGMA-F FACTOR RSBW"/>
    <property type="match status" value="1"/>
</dbReference>
<keyword evidence="4" id="KW-1185">Reference proteome</keyword>
<organism evidence="3 4">
    <name type="scientific">Nonomuraea monospora</name>
    <dbReference type="NCBI Taxonomy" id="568818"/>
    <lineage>
        <taxon>Bacteria</taxon>
        <taxon>Bacillati</taxon>
        <taxon>Actinomycetota</taxon>
        <taxon>Actinomycetes</taxon>
        <taxon>Streptosporangiales</taxon>
        <taxon>Streptosporangiaceae</taxon>
        <taxon>Nonomuraea</taxon>
    </lineage>
</organism>
<dbReference type="SUPFAM" id="SSF55874">
    <property type="entry name" value="ATPase domain of HSP90 chaperone/DNA topoisomerase II/histidine kinase"/>
    <property type="match status" value="1"/>
</dbReference>
<reference evidence="4" key="1">
    <citation type="journal article" date="2019" name="Int. J. Syst. Evol. Microbiol.">
        <title>The Global Catalogue of Microorganisms (GCM) 10K type strain sequencing project: providing services to taxonomists for standard genome sequencing and annotation.</title>
        <authorList>
            <consortium name="The Broad Institute Genomics Platform"/>
            <consortium name="The Broad Institute Genome Sequencing Center for Infectious Disease"/>
            <person name="Wu L."/>
            <person name="Ma J."/>
        </authorList>
    </citation>
    <scope>NUCLEOTIDE SEQUENCE [LARGE SCALE GENOMIC DNA]</scope>
    <source>
        <strain evidence="4">JCM 16114</strain>
    </source>
</reference>
<keyword evidence="1" id="KW-0723">Serine/threonine-protein kinase</keyword>